<keyword evidence="6 10" id="KW-1133">Transmembrane helix</keyword>
<keyword evidence="4 10" id="KW-0812">Transmembrane</keyword>
<evidence type="ECO:0000256" key="8">
    <source>
        <dbReference type="ARBA" id="ARBA00023170"/>
    </source>
</evidence>
<keyword evidence="9" id="KW-0807">Transducer</keyword>
<feature type="transmembrane region" description="Helical" evidence="10">
    <location>
        <begin position="174"/>
        <end position="192"/>
    </location>
</feature>
<reference evidence="11 12" key="1">
    <citation type="submission" date="2015-09" db="EMBL/GenBank/DDBJ databases">
        <title>Trachymyrmex zeteki WGS genome.</title>
        <authorList>
            <person name="Nygaard S."/>
            <person name="Hu H."/>
            <person name="Boomsma J."/>
            <person name="Zhang G."/>
        </authorList>
    </citation>
    <scope>NUCLEOTIDE SEQUENCE [LARGE SCALE GENOMIC DNA]</scope>
    <source>
        <strain evidence="11">Tzet28-1</strain>
        <tissue evidence="11">Whole body</tissue>
    </source>
</reference>
<comment type="subcellular location">
    <subcellularLocation>
        <location evidence="1">Cell membrane</location>
        <topology evidence="1">Multi-pass membrane protein</topology>
    </subcellularLocation>
</comment>
<dbReference type="GO" id="GO:0007165">
    <property type="term" value="P:signal transduction"/>
    <property type="evidence" value="ECO:0007669"/>
    <property type="project" value="UniProtKB-KW"/>
</dbReference>
<dbReference type="GO" id="GO:0004984">
    <property type="term" value="F:olfactory receptor activity"/>
    <property type="evidence" value="ECO:0007669"/>
    <property type="project" value="InterPro"/>
</dbReference>
<dbReference type="PANTHER" id="PTHR21137">
    <property type="entry name" value="ODORANT RECEPTOR"/>
    <property type="match status" value="1"/>
</dbReference>
<organism evidence="11 12">
    <name type="scientific">Mycetomoellerius zeteki</name>
    <dbReference type="NCBI Taxonomy" id="64791"/>
    <lineage>
        <taxon>Eukaryota</taxon>
        <taxon>Metazoa</taxon>
        <taxon>Ecdysozoa</taxon>
        <taxon>Arthropoda</taxon>
        <taxon>Hexapoda</taxon>
        <taxon>Insecta</taxon>
        <taxon>Pterygota</taxon>
        <taxon>Neoptera</taxon>
        <taxon>Endopterygota</taxon>
        <taxon>Hymenoptera</taxon>
        <taxon>Apocrita</taxon>
        <taxon>Aculeata</taxon>
        <taxon>Formicoidea</taxon>
        <taxon>Formicidae</taxon>
        <taxon>Myrmicinae</taxon>
        <taxon>Mycetomoellerius</taxon>
    </lineage>
</organism>
<dbReference type="AlphaFoldDB" id="A0A151WIU1"/>
<keyword evidence="7 10" id="KW-0472">Membrane</keyword>
<keyword evidence="2" id="KW-1003">Cell membrane</keyword>
<dbReference type="GO" id="GO:0005549">
    <property type="term" value="F:odorant binding"/>
    <property type="evidence" value="ECO:0007669"/>
    <property type="project" value="InterPro"/>
</dbReference>
<feature type="transmembrane region" description="Helical" evidence="10">
    <location>
        <begin position="212"/>
        <end position="239"/>
    </location>
</feature>
<dbReference type="Pfam" id="PF02949">
    <property type="entry name" value="7tm_6"/>
    <property type="match status" value="1"/>
</dbReference>
<evidence type="ECO:0000313" key="12">
    <source>
        <dbReference type="Proteomes" id="UP000075809"/>
    </source>
</evidence>
<evidence type="ECO:0000313" key="11">
    <source>
        <dbReference type="EMBL" id="KYQ47767.1"/>
    </source>
</evidence>
<name>A0A151WIU1_9HYME</name>
<feature type="transmembrane region" description="Helical" evidence="10">
    <location>
        <begin position="251"/>
        <end position="269"/>
    </location>
</feature>
<dbReference type="InterPro" id="IPR004117">
    <property type="entry name" value="7tm6_olfct_rcpt"/>
</dbReference>
<dbReference type="PANTHER" id="PTHR21137:SF35">
    <property type="entry name" value="ODORANT RECEPTOR 19A-RELATED"/>
    <property type="match status" value="1"/>
</dbReference>
<evidence type="ECO:0000256" key="3">
    <source>
        <dbReference type="ARBA" id="ARBA00022606"/>
    </source>
</evidence>
<feature type="transmembrane region" description="Helical" evidence="10">
    <location>
        <begin position="80"/>
        <end position="99"/>
    </location>
</feature>
<evidence type="ECO:0000256" key="4">
    <source>
        <dbReference type="ARBA" id="ARBA00022692"/>
    </source>
</evidence>
<evidence type="ECO:0000256" key="9">
    <source>
        <dbReference type="ARBA" id="ARBA00023224"/>
    </source>
</evidence>
<evidence type="ECO:0000256" key="5">
    <source>
        <dbReference type="ARBA" id="ARBA00022725"/>
    </source>
</evidence>
<feature type="transmembrane region" description="Helical" evidence="10">
    <location>
        <begin position="316"/>
        <end position="336"/>
    </location>
</feature>
<feature type="transmembrane region" description="Helical" evidence="10">
    <location>
        <begin position="145"/>
        <end position="167"/>
    </location>
</feature>
<evidence type="ECO:0008006" key="13">
    <source>
        <dbReference type="Google" id="ProtNLM"/>
    </source>
</evidence>
<feature type="transmembrane region" description="Helical" evidence="10">
    <location>
        <begin position="351"/>
        <end position="375"/>
    </location>
</feature>
<evidence type="ECO:0000256" key="10">
    <source>
        <dbReference type="SAM" id="Phobius"/>
    </source>
</evidence>
<sequence>MVYIYEKRINLIIACNYWLFYICYSYRIICALDKSVSMLLTLNKGNIIRVKLIEAVELHQRTLELLCQITILPDERKDLVPLHVVYVFAQFSYLFICNYMGQKIIDSSTEFFRKIYDTQWYMAPVQMQKLLLFVMQRSIKSCNFIVGDLYCVSLELFTTLFLATQYLSNSEECITAILFVLGHICYIFFGNYTSQKLIDQSTDVFYKIFFDLIISSFTVPFAILIVTGVISMSINLYYLLLPSTRQNVAEMLSIISIITCHLIYMFGANYGAQIVTDHNDDFFNATCNALWYIAPLSSQKIFLFLMLRTIKKYKPAICSVFVGSLEGFATVIYVYLNSLSLSLSLSLRRFVVAFAIFFIIIIELIPVVLDAVTPMNKSRPRKVKIDFEFFIDEEQYFYVYLIYEIITILIGIFTILSTGTLSFALIRHCCATFKIASNLIERTVTQHTLQIPTYHKTHVMCQRINRAVHIHRKSIQLLINALTVSNEFSEIIMCIGMVTAHFMVLFASNFVGQSVSDHSAEIFNAA</sequence>
<dbReference type="EMBL" id="KQ983074">
    <property type="protein sequence ID" value="KYQ47767.1"/>
    <property type="molecule type" value="Genomic_DNA"/>
</dbReference>
<protein>
    <recommendedName>
        <fullName evidence="13">Odorant receptor 13a</fullName>
    </recommendedName>
</protein>
<accession>A0A151WIU1</accession>
<keyword evidence="5" id="KW-0552">Olfaction</keyword>
<proteinExistence type="predicted"/>
<dbReference type="Proteomes" id="UP000075809">
    <property type="component" value="Unassembled WGS sequence"/>
</dbReference>
<evidence type="ECO:0000256" key="6">
    <source>
        <dbReference type="ARBA" id="ARBA00022989"/>
    </source>
</evidence>
<gene>
    <name evidence="11" type="ORF">ALC60_13192</name>
</gene>
<keyword evidence="3" id="KW-0716">Sensory transduction</keyword>
<feature type="transmembrane region" description="Helical" evidence="10">
    <location>
        <begin position="9"/>
        <end position="29"/>
    </location>
</feature>
<evidence type="ECO:0000256" key="1">
    <source>
        <dbReference type="ARBA" id="ARBA00004651"/>
    </source>
</evidence>
<evidence type="ECO:0000256" key="2">
    <source>
        <dbReference type="ARBA" id="ARBA00022475"/>
    </source>
</evidence>
<keyword evidence="8" id="KW-0675">Receptor</keyword>
<dbReference type="GO" id="GO:0005886">
    <property type="term" value="C:plasma membrane"/>
    <property type="evidence" value="ECO:0007669"/>
    <property type="project" value="UniProtKB-SubCell"/>
</dbReference>
<evidence type="ECO:0000256" key="7">
    <source>
        <dbReference type="ARBA" id="ARBA00023136"/>
    </source>
</evidence>
<feature type="transmembrane region" description="Helical" evidence="10">
    <location>
        <begin position="396"/>
        <end position="426"/>
    </location>
</feature>
<dbReference type="STRING" id="64791.A0A151WIU1"/>
<keyword evidence="12" id="KW-1185">Reference proteome</keyword>